<evidence type="ECO:0000313" key="7">
    <source>
        <dbReference type="Proteomes" id="UP000294444"/>
    </source>
</evidence>
<evidence type="ECO:0000313" key="6">
    <source>
        <dbReference type="EMBL" id="QBQ64773.1"/>
    </source>
</evidence>
<sequence length="232" mass="24569">MNNLAIYAYSLITVLVFIVGLKISKRVKSAIFNPFIVSLLLLVAVLLVTKIPFESYYQGNLPLNSLLGVSVVALAVPFYEQLPQIRKHWKKISVIVVIATLLTMLSGIFLALLFGASKEIIASLLPKSVTTAIAISIADEIGGSSAISAVAVAIAGITGSAFGLTILQWFKVDNSRAIGLSIGAASHALGTARIMSYSVKAGSYSSVSLVLCGILSSLLAPFVFQCVLKLFF</sequence>
<evidence type="ECO:0000256" key="2">
    <source>
        <dbReference type="ARBA" id="ARBA00022692"/>
    </source>
</evidence>
<dbReference type="PANTHER" id="PTHR30249:SF0">
    <property type="entry name" value="PLASTIDAL GLYCOLATE_GLYCERATE TRANSLOCATOR 1, CHLOROPLASTIC"/>
    <property type="match status" value="1"/>
</dbReference>
<dbReference type="InterPro" id="IPR005261">
    <property type="entry name" value="YohK-like"/>
</dbReference>
<dbReference type="InterPro" id="IPR007300">
    <property type="entry name" value="CidB/LrgB"/>
</dbReference>
<accession>A0A4P7CI29</accession>
<keyword evidence="3 5" id="KW-1133">Transmembrane helix</keyword>
<dbReference type="NCBIfam" id="TIGR00659">
    <property type="entry name" value="CidB/LrgB family autolysis modulator"/>
    <property type="match status" value="1"/>
</dbReference>
<proteinExistence type="predicted"/>
<keyword evidence="4 5" id="KW-0472">Membrane</keyword>
<feature type="transmembrane region" description="Helical" evidence="5">
    <location>
        <begin position="150"/>
        <end position="170"/>
    </location>
</feature>
<evidence type="ECO:0000256" key="4">
    <source>
        <dbReference type="ARBA" id="ARBA00023136"/>
    </source>
</evidence>
<feature type="transmembrane region" description="Helical" evidence="5">
    <location>
        <begin position="30"/>
        <end position="49"/>
    </location>
</feature>
<protein>
    <submittedName>
        <fullName evidence="6">CidB/LrgB family autolysis modulator</fullName>
    </submittedName>
</protein>
<feature type="transmembrane region" description="Helical" evidence="5">
    <location>
        <begin position="92"/>
        <end position="114"/>
    </location>
</feature>
<evidence type="ECO:0000256" key="1">
    <source>
        <dbReference type="ARBA" id="ARBA00004141"/>
    </source>
</evidence>
<dbReference type="PANTHER" id="PTHR30249">
    <property type="entry name" value="PUTATIVE SEROTONIN TRANSPORTER"/>
    <property type="match status" value="1"/>
</dbReference>
<evidence type="ECO:0000256" key="5">
    <source>
        <dbReference type="SAM" id="Phobius"/>
    </source>
</evidence>
<dbReference type="GO" id="GO:0016020">
    <property type="term" value="C:membrane"/>
    <property type="evidence" value="ECO:0007669"/>
    <property type="project" value="UniProtKB-SubCell"/>
</dbReference>
<dbReference type="EMBL" id="CP038145">
    <property type="protein sequence ID" value="QBQ64773.1"/>
    <property type="molecule type" value="Genomic_DNA"/>
</dbReference>
<dbReference type="Proteomes" id="UP000294444">
    <property type="component" value="Chromosome"/>
</dbReference>
<reference evidence="6 7" key="1">
    <citation type="submission" date="2019-03" db="EMBL/GenBank/DDBJ databases">
        <authorList>
            <person name="Che Y."/>
            <person name="Zhou L."/>
        </authorList>
    </citation>
    <scope>NUCLEOTIDE SEQUENCE [LARGE SCALE GENOMIC DNA]</scope>
    <source>
        <strain evidence="6 7">AIFJ1607</strain>
    </source>
</reference>
<feature type="transmembrane region" description="Helical" evidence="5">
    <location>
        <begin position="61"/>
        <end position="80"/>
    </location>
</feature>
<name>A0A4P7CI29_9PAST</name>
<dbReference type="KEGG" id="aio:EXH44_09325"/>
<gene>
    <name evidence="6" type="ORF">EXH44_09325</name>
</gene>
<comment type="subcellular location">
    <subcellularLocation>
        <location evidence="1">Membrane</location>
        <topology evidence="1">Multi-pass membrane protein</topology>
    </subcellularLocation>
</comment>
<dbReference type="Pfam" id="PF04172">
    <property type="entry name" value="LrgB"/>
    <property type="match status" value="1"/>
</dbReference>
<organism evidence="6 7">
    <name type="scientific">Actinobacillus indolicus</name>
    <dbReference type="NCBI Taxonomy" id="51049"/>
    <lineage>
        <taxon>Bacteria</taxon>
        <taxon>Pseudomonadati</taxon>
        <taxon>Pseudomonadota</taxon>
        <taxon>Gammaproteobacteria</taxon>
        <taxon>Pasteurellales</taxon>
        <taxon>Pasteurellaceae</taxon>
        <taxon>Actinobacillus</taxon>
    </lineage>
</organism>
<keyword evidence="7" id="KW-1185">Reference proteome</keyword>
<dbReference type="AlphaFoldDB" id="A0A4P7CI29"/>
<feature type="transmembrane region" description="Helical" evidence="5">
    <location>
        <begin position="207"/>
        <end position="231"/>
    </location>
</feature>
<keyword evidence="2 5" id="KW-0812">Transmembrane</keyword>
<feature type="transmembrane region" description="Helical" evidence="5">
    <location>
        <begin position="6"/>
        <end position="23"/>
    </location>
</feature>
<evidence type="ECO:0000256" key="3">
    <source>
        <dbReference type="ARBA" id="ARBA00022989"/>
    </source>
</evidence>